<sequence>MGSYDDDPEEREGITFDGVRVLEGRHENTLSFATYFEGVEVDLSLGTATALGSASGFGTLEGSNADDVLIADDAGITLRGLSGNDILQGGGGDDKLIGGAGDNLLINTGGTDTFVSETEGDDAF</sequence>
<reference evidence="2 3" key="2">
    <citation type="submission" date="2020-06" db="EMBL/GenBank/DDBJ databases">
        <title>Halomonas songnenensis sp. nov., a moderately halophilic bacterium isolated from saline and alkaline soils.</title>
        <authorList>
            <person name="Jiang J."/>
            <person name="Pan Y."/>
        </authorList>
    </citation>
    <scope>NUCLEOTIDE SEQUENCE [LARGE SCALE GENOMIC DNA]</scope>
    <source>
        <strain evidence="2 3">TBZ9</strain>
    </source>
</reference>
<dbReference type="InterPro" id="IPR001343">
    <property type="entry name" value="Hemolysn_Ca-bd"/>
</dbReference>
<gene>
    <name evidence="2" type="ORF">HLB35_15630</name>
</gene>
<evidence type="ECO:0000313" key="2">
    <source>
        <dbReference type="EMBL" id="NOG32829.1"/>
    </source>
</evidence>
<dbReference type="Proteomes" id="UP000588806">
    <property type="component" value="Unassembled WGS sequence"/>
</dbReference>
<keyword evidence="3" id="KW-1185">Reference proteome</keyword>
<dbReference type="SUPFAM" id="SSF51120">
    <property type="entry name" value="beta-Roll"/>
    <property type="match status" value="1"/>
</dbReference>
<reference evidence="2 3" key="1">
    <citation type="submission" date="2020-05" db="EMBL/GenBank/DDBJ databases">
        <authorList>
            <person name="Ruan W."/>
            <person name="Jeon C.O."/>
            <person name="Chun B.H."/>
        </authorList>
    </citation>
    <scope>NUCLEOTIDE SEQUENCE [LARGE SCALE GENOMIC DNA]</scope>
    <source>
        <strain evidence="2 3">TBZ9</strain>
    </source>
</reference>
<dbReference type="PRINTS" id="PR00313">
    <property type="entry name" value="CABNDNGRPT"/>
</dbReference>
<evidence type="ECO:0000256" key="1">
    <source>
        <dbReference type="ARBA" id="ARBA00022837"/>
    </source>
</evidence>
<organism evidence="2 3">
    <name type="scientific">Vreelandella azerica</name>
    <dbReference type="NCBI Taxonomy" id="2732867"/>
    <lineage>
        <taxon>Bacteria</taxon>
        <taxon>Pseudomonadati</taxon>
        <taxon>Pseudomonadota</taxon>
        <taxon>Gammaproteobacteria</taxon>
        <taxon>Oceanospirillales</taxon>
        <taxon>Halomonadaceae</taxon>
        <taxon>Vreelandella</taxon>
    </lineage>
</organism>
<accession>A0A7Y3TZA3</accession>
<dbReference type="RefSeq" id="WP_171703289.1">
    <property type="nucleotide sequence ID" value="NZ_JABFHI010000011.1"/>
</dbReference>
<dbReference type="InterPro" id="IPR011049">
    <property type="entry name" value="Serralysin-like_metalloprot_C"/>
</dbReference>
<keyword evidence="1" id="KW-0106">Calcium</keyword>
<proteinExistence type="predicted"/>
<dbReference type="AlphaFoldDB" id="A0A7Y3TZA3"/>
<comment type="caution">
    <text evidence="2">The sequence shown here is derived from an EMBL/GenBank/DDBJ whole genome shotgun (WGS) entry which is preliminary data.</text>
</comment>
<dbReference type="Pfam" id="PF00353">
    <property type="entry name" value="HemolysinCabind"/>
    <property type="match status" value="1"/>
</dbReference>
<protein>
    <recommendedName>
        <fullName evidence="4">Calcium-binding protein</fullName>
    </recommendedName>
</protein>
<dbReference type="GO" id="GO:0005509">
    <property type="term" value="F:calcium ion binding"/>
    <property type="evidence" value="ECO:0007669"/>
    <property type="project" value="InterPro"/>
</dbReference>
<dbReference type="Gene3D" id="2.150.10.10">
    <property type="entry name" value="Serralysin-like metalloprotease, C-terminal"/>
    <property type="match status" value="1"/>
</dbReference>
<dbReference type="EMBL" id="JABFHI010000011">
    <property type="protein sequence ID" value="NOG32829.1"/>
    <property type="molecule type" value="Genomic_DNA"/>
</dbReference>
<evidence type="ECO:0008006" key="4">
    <source>
        <dbReference type="Google" id="ProtNLM"/>
    </source>
</evidence>
<name>A0A7Y3TZA3_9GAMM</name>
<evidence type="ECO:0000313" key="3">
    <source>
        <dbReference type="Proteomes" id="UP000588806"/>
    </source>
</evidence>